<feature type="domain" description="PD-(D/E)XK nuclease-like" evidence="2">
    <location>
        <begin position="13"/>
        <end position="294"/>
    </location>
</feature>
<dbReference type="InterPro" id="IPR048822">
    <property type="entry name" value="PDDEXK_13"/>
</dbReference>
<feature type="compositionally biased region" description="Basic and acidic residues" evidence="1">
    <location>
        <begin position="306"/>
        <end position="324"/>
    </location>
</feature>
<sequence length="324" mass="36479">MEAIGPQRRDEPLLARRVRFHQSWYRAAVLGIQQYGETAGRTPRRLGSVLTDADALDGRNFSSPSARRFYDRRRSEGWGVDPVRCTKYLTSSQALTLNLLGPLEESPVWAARVLGEVLQRTDIDVVRRVWVEFAPRRRSEYLNDMTRVDALVAMGTSRGEELLAVEIKYSDRFNSRRVDIDRAPYRDLAESSGLWRDADSTLREPQVNQLVRCHALAAAVSGDLTGRPAAPTMLVLHHTDDVTSRGLVDGYVGHLADPTLVKAATLDEFVGILRRSARSAAQRAVARDLELRYVAESESEAVWQMSDDRSVRARRDGGRPHSRR</sequence>
<keyword evidence="4" id="KW-1185">Reference proteome</keyword>
<evidence type="ECO:0000259" key="2">
    <source>
        <dbReference type="Pfam" id="PF20796"/>
    </source>
</evidence>
<evidence type="ECO:0000256" key="1">
    <source>
        <dbReference type="SAM" id="MobiDB-lite"/>
    </source>
</evidence>
<accession>A0A542X8J9</accession>
<comment type="caution">
    <text evidence="3">The sequence shown here is derived from an EMBL/GenBank/DDBJ whole genome shotgun (WGS) entry which is preliminary data.</text>
</comment>
<evidence type="ECO:0000313" key="4">
    <source>
        <dbReference type="Proteomes" id="UP000318336"/>
    </source>
</evidence>
<organism evidence="3 4">
    <name type="scientific">Barrientosiimonas humi</name>
    <dbReference type="NCBI Taxonomy" id="999931"/>
    <lineage>
        <taxon>Bacteria</taxon>
        <taxon>Bacillati</taxon>
        <taxon>Actinomycetota</taxon>
        <taxon>Actinomycetes</taxon>
        <taxon>Micrococcales</taxon>
        <taxon>Dermacoccaceae</taxon>
        <taxon>Barrientosiimonas</taxon>
    </lineage>
</organism>
<name>A0A542X8J9_9MICO</name>
<proteinExistence type="predicted"/>
<dbReference type="Proteomes" id="UP000318336">
    <property type="component" value="Unassembled WGS sequence"/>
</dbReference>
<dbReference type="AlphaFoldDB" id="A0A542X8J9"/>
<protein>
    <recommendedName>
        <fullName evidence="2">PD-(D/E)XK nuclease-like domain-containing protein</fullName>
    </recommendedName>
</protein>
<dbReference type="EMBL" id="VFOK01000001">
    <property type="protein sequence ID" value="TQL32168.1"/>
    <property type="molecule type" value="Genomic_DNA"/>
</dbReference>
<dbReference type="Pfam" id="PF20796">
    <property type="entry name" value="PDDEXK_13"/>
    <property type="match status" value="1"/>
</dbReference>
<gene>
    <name evidence="3" type="ORF">FB554_0284</name>
</gene>
<evidence type="ECO:0000313" key="3">
    <source>
        <dbReference type="EMBL" id="TQL32168.1"/>
    </source>
</evidence>
<reference evidence="3 4" key="1">
    <citation type="submission" date="2019-06" db="EMBL/GenBank/DDBJ databases">
        <title>Sequencing the genomes of 1000 actinobacteria strains.</title>
        <authorList>
            <person name="Klenk H.-P."/>
        </authorList>
    </citation>
    <scope>NUCLEOTIDE SEQUENCE [LARGE SCALE GENOMIC DNA]</scope>
    <source>
        <strain evidence="3 4">DSM 24617</strain>
    </source>
</reference>
<feature type="region of interest" description="Disordered" evidence="1">
    <location>
        <begin position="304"/>
        <end position="324"/>
    </location>
</feature>